<dbReference type="PANTHER" id="PTHR32125">
    <property type="entry name" value="2-C-METHYL-D-ERYTHRITOL 4-PHOSPHATE CYTIDYLYLTRANSFERASE, CHLOROPLASTIC"/>
    <property type="match status" value="1"/>
</dbReference>
<evidence type="ECO:0000313" key="5">
    <source>
        <dbReference type="EMBL" id="KAA8498820.1"/>
    </source>
</evidence>
<dbReference type="NCBIfam" id="TIGR00453">
    <property type="entry name" value="ispD"/>
    <property type="match status" value="1"/>
</dbReference>
<dbReference type="Proteomes" id="UP000324585">
    <property type="component" value="Unassembled WGS sequence"/>
</dbReference>
<protein>
    <recommendedName>
        <fullName evidence="4">2-C-methyl-D-erythritol 4-phosphate cytidylyltransferase, chloroplastic</fullName>
    </recommendedName>
</protein>
<dbReference type="GO" id="GO:0050518">
    <property type="term" value="F:2-C-methyl-D-erythritol 4-phosphate cytidylyltransferase activity"/>
    <property type="evidence" value="ECO:0007669"/>
    <property type="project" value="InterPro"/>
</dbReference>
<reference evidence="6" key="1">
    <citation type="journal article" date="2019" name="Nat. Commun.">
        <title>Expansion of phycobilisome linker gene families in mesophilic red algae.</title>
        <authorList>
            <person name="Lee J."/>
            <person name="Kim D."/>
            <person name="Bhattacharya D."/>
            <person name="Yoon H.S."/>
        </authorList>
    </citation>
    <scope>NUCLEOTIDE SEQUENCE [LARGE SCALE GENOMIC DNA]</scope>
    <source>
        <strain evidence="6">CCMP 1328</strain>
    </source>
</reference>
<evidence type="ECO:0000313" key="6">
    <source>
        <dbReference type="Proteomes" id="UP000324585"/>
    </source>
</evidence>
<dbReference type="InterPro" id="IPR001228">
    <property type="entry name" value="IspD"/>
</dbReference>
<dbReference type="FunFam" id="3.90.550.10:FF:000003">
    <property type="entry name" value="2-C-methyl-D-erythritol 4-phosphate cytidylyltransferase"/>
    <property type="match status" value="1"/>
</dbReference>
<dbReference type="Pfam" id="PF01128">
    <property type="entry name" value="IspD"/>
    <property type="match status" value="1"/>
</dbReference>
<evidence type="ECO:0000256" key="1">
    <source>
        <dbReference type="ARBA" id="ARBA00009789"/>
    </source>
</evidence>
<dbReference type="OrthoDB" id="414267at2759"/>
<dbReference type="InterPro" id="IPR029044">
    <property type="entry name" value="Nucleotide-diphossugar_trans"/>
</dbReference>
<keyword evidence="6" id="KW-1185">Reference proteome</keyword>
<comment type="caution">
    <text evidence="5">The sequence shown here is derived from an EMBL/GenBank/DDBJ whole genome shotgun (WGS) entry which is preliminary data.</text>
</comment>
<evidence type="ECO:0000256" key="3">
    <source>
        <dbReference type="ARBA" id="ARBA00022695"/>
    </source>
</evidence>
<sequence length="318" mass="35161">MDSDSRMDSRTLREIQAEASAAAFCPSVAPHVRSASVDSPHGHGFTSAGVCRADRFSQAFSIRARSTLKQRMQALDALRMMHADADAPRFSAIVLAGGVGSRMKADRPKQFLELDGKSIVQRSLDIFLAMEEVDTLVLVVDAAYRDRFSHLREHLQFADPGKERQDSVFNGLQKIVRDSKSNGGGLVAVHDAARPLVTVREVREVVRDAHAHGAAVLGVPSKATIKESEDGKFVLRTIARSRLWEIQTPQVVRYDTFLRGFEQVRLNNLAVTDDASIVEQIGEPVRITMGQYTNIKITTPEDMQIAESILAEIEQQPQ</sequence>
<gene>
    <name evidence="5" type="ORF">FVE85_6405</name>
</gene>
<keyword evidence="2 5" id="KW-0808">Transferase</keyword>
<proteinExistence type="inferred from homology"/>
<dbReference type="Gene3D" id="3.90.550.10">
    <property type="entry name" value="Spore Coat Polysaccharide Biosynthesis Protein SpsA, Chain A"/>
    <property type="match status" value="1"/>
</dbReference>
<dbReference type="PANTHER" id="PTHR32125:SF4">
    <property type="entry name" value="2-C-METHYL-D-ERYTHRITOL 4-PHOSPHATE CYTIDYLYLTRANSFERASE, CHLOROPLASTIC"/>
    <property type="match status" value="1"/>
</dbReference>
<dbReference type="InterPro" id="IPR050088">
    <property type="entry name" value="IspD/TarI_cytidylyltransf_bact"/>
</dbReference>
<dbReference type="GO" id="GO:0008299">
    <property type="term" value="P:isoprenoid biosynthetic process"/>
    <property type="evidence" value="ECO:0007669"/>
    <property type="project" value="InterPro"/>
</dbReference>
<keyword evidence="3 5" id="KW-0548">Nucleotidyltransferase</keyword>
<dbReference type="AlphaFoldDB" id="A0A5J4Z6F8"/>
<organism evidence="5 6">
    <name type="scientific">Porphyridium purpureum</name>
    <name type="common">Red alga</name>
    <name type="synonym">Porphyridium cruentum</name>
    <dbReference type="NCBI Taxonomy" id="35688"/>
    <lineage>
        <taxon>Eukaryota</taxon>
        <taxon>Rhodophyta</taxon>
        <taxon>Bangiophyceae</taxon>
        <taxon>Porphyridiales</taxon>
        <taxon>Porphyridiaceae</taxon>
        <taxon>Porphyridium</taxon>
    </lineage>
</organism>
<evidence type="ECO:0000256" key="4">
    <source>
        <dbReference type="ARBA" id="ARBA00069967"/>
    </source>
</evidence>
<accession>A0A5J4Z6F8</accession>
<name>A0A5J4Z6F8_PORPP</name>
<dbReference type="CDD" id="cd02516">
    <property type="entry name" value="CDP-ME_synthetase"/>
    <property type="match status" value="1"/>
</dbReference>
<dbReference type="SUPFAM" id="SSF53448">
    <property type="entry name" value="Nucleotide-diphospho-sugar transferases"/>
    <property type="match status" value="1"/>
</dbReference>
<dbReference type="InterPro" id="IPR034683">
    <property type="entry name" value="IspD/TarI"/>
</dbReference>
<evidence type="ECO:0000256" key="2">
    <source>
        <dbReference type="ARBA" id="ARBA00022679"/>
    </source>
</evidence>
<dbReference type="OMA" id="TPMLIHA"/>
<dbReference type="EMBL" id="VRMN01000001">
    <property type="protein sequence ID" value="KAA8498820.1"/>
    <property type="molecule type" value="Genomic_DNA"/>
</dbReference>
<comment type="similarity">
    <text evidence="1">Belongs to the IspD/TarI cytidylyltransferase family. IspD subfamily.</text>
</comment>
<dbReference type="HAMAP" id="MF_00108">
    <property type="entry name" value="IspD"/>
    <property type="match status" value="1"/>
</dbReference>